<name>A0A8X6GL77_TRICU</name>
<keyword evidence="3" id="KW-1185">Reference proteome</keyword>
<sequence>MCVIIEQKTSLLSKQNATKEDYGKIPILCLANGIMRVLAIVGYPFVIAFRDRPLCHICIVRQVQQVFISQSRRLKND</sequence>
<dbReference type="Proteomes" id="UP000887116">
    <property type="component" value="Unassembled WGS sequence"/>
</dbReference>
<evidence type="ECO:0000256" key="1">
    <source>
        <dbReference type="SAM" id="Phobius"/>
    </source>
</evidence>
<feature type="transmembrane region" description="Helical" evidence="1">
    <location>
        <begin position="25"/>
        <end position="46"/>
    </location>
</feature>
<keyword evidence="1" id="KW-0812">Transmembrane</keyword>
<reference evidence="2" key="1">
    <citation type="submission" date="2020-07" db="EMBL/GenBank/DDBJ databases">
        <title>Multicomponent nature underlies the extraordinary mechanical properties of spider dragline silk.</title>
        <authorList>
            <person name="Kono N."/>
            <person name="Nakamura H."/>
            <person name="Mori M."/>
            <person name="Yoshida Y."/>
            <person name="Ohtoshi R."/>
            <person name="Malay A.D."/>
            <person name="Moran D.A.P."/>
            <person name="Tomita M."/>
            <person name="Numata K."/>
            <person name="Arakawa K."/>
        </authorList>
    </citation>
    <scope>NUCLEOTIDE SEQUENCE</scope>
</reference>
<dbReference type="AlphaFoldDB" id="A0A8X6GL77"/>
<comment type="caution">
    <text evidence="2">The sequence shown here is derived from an EMBL/GenBank/DDBJ whole genome shotgun (WGS) entry which is preliminary data.</text>
</comment>
<gene>
    <name evidence="2" type="ORF">TNCT_611081</name>
</gene>
<keyword evidence="1" id="KW-1133">Transmembrane helix</keyword>
<evidence type="ECO:0000313" key="2">
    <source>
        <dbReference type="EMBL" id="GFR06123.1"/>
    </source>
</evidence>
<organism evidence="2 3">
    <name type="scientific">Trichonephila clavata</name>
    <name type="common">Joro spider</name>
    <name type="synonym">Nephila clavata</name>
    <dbReference type="NCBI Taxonomy" id="2740835"/>
    <lineage>
        <taxon>Eukaryota</taxon>
        <taxon>Metazoa</taxon>
        <taxon>Ecdysozoa</taxon>
        <taxon>Arthropoda</taxon>
        <taxon>Chelicerata</taxon>
        <taxon>Arachnida</taxon>
        <taxon>Araneae</taxon>
        <taxon>Araneomorphae</taxon>
        <taxon>Entelegynae</taxon>
        <taxon>Araneoidea</taxon>
        <taxon>Nephilidae</taxon>
        <taxon>Trichonephila</taxon>
    </lineage>
</organism>
<dbReference type="EMBL" id="BMAO01025950">
    <property type="protein sequence ID" value="GFR06123.1"/>
    <property type="molecule type" value="Genomic_DNA"/>
</dbReference>
<proteinExistence type="predicted"/>
<keyword evidence="1" id="KW-0472">Membrane</keyword>
<protein>
    <submittedName>
        <fullName evidence="2">Uncharacterized protein</fullName>
    </submittedName>
</protein>
<evidence type="ECO:0000313" key="3">
    <source>
        <dbReference type="Proteomes" id="UP000887116"/>
    </source>
</evidence>
<accession>A0A8X6GL77</accession>